<evidence type="ECO:0000256" key="6">
    <source>
        <dbReference type="SAM" id="Phobius"/>
    </source>
</evidence>
<dbReference type="AlphaFoldDB" id="A0A0B7GZG1"/>
<dbReference type="InterPro" id="IPR029151">
    <property type="entry name" value="Sensor-like_sf"/>
</dbReference>
<keyword evidence="3 6" id="KW-0812">Transmembrane</keyword>
<dbReference type="SUPFAM" id="SSF103190">
    <property type="entry name" value="Sensory domain-like"/>
    <property type="match status" value="1"/>
</dbReference>
<protein>
    <submittedName>
        <fullName evidence="8">Methyl-accepting chemotaxis protein signaling domain protein</fullName>
    </submittedName>
</protein>
<dbReference type="Pfam" id="PF02743">
    <property type="entry name" value="dCache_1"/>
    <property type="match status" value="1"/>
</dbReference>
<evidence type="ECO:0000256" key="1">
    <source>
        <dbReference type="ARBA" id="ARBA00004651"/>
    </source>
</evidence>
<dbReference type="RefSeq" id="WP_044634791.1">
    <property type="nucleotide sequence ID" value="NZ_CDNC01000025.1"/>
</dbReference>
<reference evidence="9" key="1">
    <citation type="submission" date="2015-01" db="EMBL/GenBank/DDBJ databases">
        <authorList>
            <person name="Manzoor Shahid"/>
            <person name="Zubair Saima"/>
        </authorList>
    </citation>
    <scope>NUCLEOTIDE SEQUENCE [LARGE SCALE GENOMIC DNA]</scope>
    <source>
        <strain evidence="9">V1</strain>
    </source>
</reference>
<proteinExistence type="predicted"/>
<dbReference type="InterPro" id="IPR033479">
    <property type="entry name" value="dCache_1"/>
</dbReference>
<evidence type="ECO:0000259" key="7">
    <source>
        <dbReference type="Pfam" id="PF02743"/>
    </source>
</evidence>
<evidence type="ECO:0000256" key="5">
    <source>
        <dbReference type="ARBA" id="ARBA00023136"/>
    </source>
</evidence>
<evidence type="ECO:0000313" key="8">
    <source>
        <dbReference type="EMBL" id="CEM62380.1"/>
    </source>
</evidence>
<name>A0A0B7GZG1_TREPH</name>
<comment type="subcellular location">
    <subcellularLocation>
        <location evidence="1">Cell membrane</location>
        <topology evidence="1">Multi-pass membrane protein</topology>
    </subcellularLocation>
</comment>
<dbReference type="Gene3D" id="3.30.450.20">
    <property type="entry name" value="PAS domain"/>
    <property type="match status" value="2"/>
</dbReference>
<dbReference type="Proteomes" id="UP000042527">
    <property type="component" value="Unassembled WGS sequence"/>
</dbReference>
<sequence>MKEYVTPPPPKNLESSRHRFVKSKKRFSIRTRMVLIFGALAIAGLMLMTFIAVRIARKAVLEKVEAHLFDKAADTAAILDGEIKQWFEYLDGIASQDDLHDENISWKEKARILEELSKDEAEVIAFAIIDPKGIYHLPDGQQFDVSGQKWFQESQGGTKRYFSEPFRDVETGNLIAQAVVPIMGKNNTLMGVLAAVFDGYTLSNMGDLIKVGKTGGCFIISESGINIANRNRELVKNMYNPIEDAKTNKQHAQVAAVIQDILKSNTAENKISKTKLTSQAKILTLLKGVYI</sequence>
<keyword evidence="5 6" id="KW-0472">Membrane</keyword>
<evidence type="ECO:0000256" key="3">
    <source>
        <dbReference type="ARBA" id="ARBA00022692"/>
    </source>
</evidence>
<organism evidence="8 9">
    <name type="scientific">Treponema phagedenis</name>
    <dbReference type="NCBI Taxonomy" id="162"/>
    <lineage>
        <taxon>Bacteria</taxon>
        <taxon>Pseudomonadati</taxon>
        <taxon>Spirochaetota</taxon>
        <taxon>Spirochaetia</taxon>
        <taxon>Spirochaetales</taxon>
        <taxon>Treponemataceae</taxon>
        <taxon>Treponema</taxon>
    </lineage>
</organism>
<dbReference type="GO" id="GO:0005886">
    <property type="term" value="C:plasma membrane"/>
    <property type="evidence" value="ECO:0007669"/>
    <property type="project" value="UniProtKB-SubCell"/>
</dbReference>
<keyword evidence="9" id="KW-1185">Reference proteome</keyword>
<dbReference type="CDD" id="cd18773">
    <property type="entry name" value="PDC1_HK_sensor"/>
    <property type="match status" value="1"/>
</dbReference>
<evidence type="ECO:0000256" key="4">
    <source>
        <dbReference type="ARBA" id="ARBA00022989"/>
    </source>
</evidence>
<keyword evidence="4 6" id="KW-1133">Transmembrane helix</keyword>
<dbReference type="EMBL" id="CDNC01000025">
    <property type="protein sequence ID" value="CEM62380.1"/>
    <property type="molecule type" value="Genomic_DNA"/>
</dbReference>
<keyword evidence="2" id="KW-1003">Cell membrane</keyword>
<evidence type="ECO:0000256" key="2">
    <source>
        <dbReference type="ARBA" id="ARBA00022475"/>
    </source>
</evidence>
<gene>
    <name evidence="8" type="ORF">TPHV1_310009</name>
</gene>
<feature type="domain" description="Cache" evidence="7">
    <location>
        <begin position="59"/>
        <end position="239"/>
    </location>
</feature>
<evidence type="ECO:0000313" key="9">
    <source>
        <dbReference type="Proteomes" id="UP000042527"/>
    </source>
</evidence>
<accession>A0A0B7GZG1</accession>
<feature type="transmembrane region" description="Helical" evidence="6">
    <location>
        <begin position="33"/>
        <end position="53"/>
    </location>
</feature>